<dbReference type="RefSeq" id="WP_133205696.1">
    <property type="nucleotide sequence ID" value="NZ_SMRU01000024.1"/>
</dbReference>
<dbReference type="EMBL" id="SMRU01000024">
    <property type="protein sequence ID" value="TDF92221.1"/>
    <property type="molecule type" value="Genomic_DNA"/>
</dbReference>
<gene>
    <name evidence="1" type="ORF">E1809_18390</name>
</gene>
<dbReference type="OrthoDB" id="4950901at2"/>
<sequence length="61" mass="6538">MAENAKSMVLPVVLAAVVAGVGRAVFLRIMAERAARENRITVTLDESTLARISEALRGTKL</sequence>
<evidence type="ECO:0000313" key="2">
    <source>
        <dbReference type="Proteomes" id="UP000295511"/>
    </source>
</evidence>
<name>A0A4R5KAR1_9MICC</name>
<organism evidence="1 2">
    <name type="scientific">Arthrobacter terricola</name>
    <dbReference type="NCBI Taxonomy" id="2547396"/>
    <lineage>
        <taxon>Bacteria</taxon>
        <taxon>Bacillati</taxon>
        <taxon>Actinomycetota</taxon>
        <taxon>Actinomycetes</taxon>
        <taxon>Micrococcales</taxon>
        <taxon>Micrococcaceae</taxon>
        <taxon>Arthrobacter</taxon>
    </lineage>
</organism>
<reference evidence="1 2" key="1">
    <citation type="submission" date="2019-03" db="EMBL/GenBank/DDBJ databases">
        <title>Whole genome sequence of Arthrobacter sp JH1-1.</title>
        <authorList>
            <person name="Trinh H.N."/>
        </authorList>
    </citation>
    <scope>NUCLEOTIDE SEQUENCE [LARGE SCALE GENOMIC DNA]</scope>
    <source>
        <strain evidence="1 2">JH1-1</strain>
    </source>
</reference>
<proteinExistence type="predicted"/>
<dbReference type="Proteomes" id="UP000295511">
    <property type="component" value="Unassembled WGS sequence"/>
</dbReference>
<evidence type="ECO:0000313" key="1">
    <source>
        <dbReference type="EMBL" id="TDF92221.1"/>
    </source>
</evidence>
<dbReference type="AlphaFoldDB" id="A0A4R5KAR1"/>
<protein>
    <submittedName>
        <fullName evidence="1">Uncharacterized protein</fullName>
    </submittedName>
</protein>
<keyword evidence="2" id="KW-1185">Reference proteome</keyword>
<accession>A0A4R5KAR1</accession>
<comment type="caution">
    <text evidence="1">The sequence shown here is derived from an EMBL/GenBank/DDBJ whole genome shotgun (WGS) entry which is preliminary data.</text>
</comment>